<organism evidence="6 7">
    <name type="scientific">Undibacterium pigrum</name>
    <dbReference type="NCBI Taxonomy" id="401470"/>
    <lineage>
        <taxon>Bacteria</taxon>
        <taxon>Pseudomonadati</taxon>
        <taxon>Pseudomonadota</taxon>
        <taxon>Betaproteobacteria</taxon>
        <taxon>Burkholderiales</taxon>
        <taxon>Oxalobacteraceae</taxon>
        <taxon>Undibacterium</taxon>
    </lineage>
</organism>
<dbReference type="InterPro" id="IPR011078">
    <property type="entry name" value="PyrdxlP_homeostasis"/>
</dbReference>
<dbReference type="PROSITE" id="PS01211">
    <property type="entry name" value="UPF0001"/>
    <property type="match status" value="1"/>
</dbReference>
<comment type="caution">
    <text evidence="6">The sequence shown here is derived from an EMBL/GenBank/DDBJ whole genome shotgun (WGS) entry which is preliminary data.</text>
</comment>
<keyword evidence="7" id="KW-1185">Reference proteome</keyword>
<evidence type="ECO:0000256" key="2">
    <source>
        <dbReference type="HAMAP-Rule" id="MF_02087"/>
    </source>
</evidence>
<comment type="function">
    <text evidence="2">Pyridoxal 5'-phosphate (PLP)-binding protein, which is involved in PLP homeostasis.</text>
</comment>
<feature type="domain" description="Alanine racemase N-terminal" evidence="5">
    <location>
        <begin position="8"/>
        <end position="229"/>
    </location>
</feature>
<feature type="modified residue" description="N6-(pyridoxal phosphate)lysine" evidence="2 3">
    <location>
        <position position="36"/>
    </location>
</feature>
<comment type="cofactor">
    <cofactor evidence="3">
        <name>pyridoxal 5'-phosphate</name>
        <dbReference type="ChEBI" id="CHEBI:597326"/>
    </cofactor>
</comment>
<accession>A0A318JTT3</accession>
<dbReference type="Gene3D" id="3.20.20.10">
    <property type="entry name" value="Alanine racemase"/>
    <property type="match status" value="1"/>
</dbReference>
<dbReference type="InterPro" id="IPR029066">
    <property type="entry name" value="PLP-binding_barrel"/>
</dbReference>
<dbReference type="PANTHER" id="PTHR10146:SF14">
    <property type="entry name" value="PYRIDOXAL PHOSPHATE HOMEOSTASIS PROTEIN"/>
    <property type="match status" value="1"/>
</dbReference>
<dbReference type="PANTHER" id="PTHR10146">
    <property type="entry name" value="PROLINE SYNTHETASE CO-TRANSCRIBED BACTERIAL HOMOLOG PROTEIN"/>
    <property type="match status" value="1"/>
</dbReference>
<sequence>MSSISDNLQAVSADIRTAALASGRDPQQLRLLAVSKTFPADAVIEAAEAGQHCFGENYLQEALEKMQEVQAKKPQLQLEWHFIGPIQSNKTRPISEHFAWVHSVDREKIAQRLSEQRPAGMPVLNICLQVNISGEASKSGVLPEEAVALAQKIAVLPGLQLRGLMAVPEASDDEQVQRQAFRQLKLLSDDIQAAGISLDTLSMGMSSDMHAAIAEGSTMVRIGTAIFGNRNYAK</sequence>
<comment type="similarity">
    <text evidence="2 4">Belongs to the pyridoxal phosphate-binding protein YggS/PROSC family.</text>
</comment>
<dbReference type="CDD" id="cd06824">
    <property type="entry name" value="PLPDE_III_Yggs_like"/>
    <property type="match status" value="1"/>
</dbReference>
<evidence type="ECO:0000313" key="6">
    <source>
        <dbReference type="EMBL" id="PXX43888.1"/>
    </source>
</evidence>
<reference evidence="6 7" key="1">
    <citation type="submission" date="2018-05" db="EMBL/GenBank/DDBJ databases">
        <title>Genomic Encyclopedia of Type Strains, Phase IV (KMG-IV): sequencing the most valuable type-strain genomes for metagenomic binning, comparative biology and taxonomic classification.</title>
        <authorList>
            <person name="Goeker M."/>
        </authorList>
    </citation>
    <scope>NUCLEOTIDE SEQUENCE [LARGE SCALE GENOMIC DNA]</scope>
    <source>
        <strain evidence="6 7">DSM 19792</strain>
    </source>
</reference>
<evidence type="ECO:0000313" key="7">
    <source>
        <dbReference type="Proteomes" id="UP000247792"/>
    </source>
</evidence>
<dbReference type="PIRSF" id="PIRSF004848">
    <property type="entry name" value="YBL036c_PLPDEIII"/>
    <property type="match status" value="1"/>
</dbReference>
<dbReference type="GO" id="GO:0030170">
    <property type="term" value="F:pyridoxal phosphate binding"/>
    <property type="evidence" value="ECO:0007669"/>
    <property type="project" value="UniProtKB-UniRule"/>
</dbReference>
<dbReference type="HAMAP" id="MF_02087">
    <property type="entry name" value="PLP_homeostasis"/>
    <property type="match status" value="1"/>
</dbReference>
<dbReference type="SUPFAM" id="SSF51419">
    <property type="entry name" value="PLP-binding barrel"/>
    <property type="match status" value="1"/>
</dbReference>
<proteinExistence type="inferred from homology"/>
<evidence type="ECO:0000256" key="4">
    <source>
        <dbReference type="RuleBase" id="RU004514"/>
    </source>
</evidence>
<dbReference type="NCBIfam" id="TIGR00044">
    <property type="entry name" value="YggS family pyridoxal phosphate-dependent enzyme"/>
    <property type="match status" value="1"/>
</dbReference>
<dbReference type="OrthoDB" id="9804072at2"/>
<dbReference type="Pfam" id="PF01168">
    <property type="entry name" value="Ala_racemase_N"/>
    <property type="match status" value="1"/>
</dbReference>
<evidence type="ECO:0000256" key="3">
    <source>
        <dbReference type="PIRSR" id="PIRSR004848-1"/>
    </source>
</evidence>
<keyword evidence="1 2" id="KW-0663">Pyridoxal phosphate</keyword>
<evidence type="ECO:0000259" key="5">
    <source>
        <dbReference type="Pfam" id="PF01168"/>
    </source>
</evidence>
<protein>
    <recommendedName>
        <fullName evidence="2">Pyridoxal phosphate homeostasis protein</fullName>
        <shortName evidence="2">PLP homeostasis protein</shortName>
    </recommendedName>
</protein>
<evidence type="ECO:0000256" key="1">
    <source>
        <dbReference type="ARBA" id="ARBA00022898"/>
    </source>
</evidence>
<dbReference type="Proteomes" id="UP000247792">
    <property type="component" value="Unassembled WGS sequence"/>
</dbReference>
<dbReference type="AlphaFoldDB" id="A0A318JTT3"/>
<name>A0A318JTT3_9BURK</name>
<dbReference type="FunFam" id="3.20.20.10:FF:000018">
    <property type="entry name" value="Pyridoxal phosphate homeostasis protein"/>
    <property type="match status" value="1"/>
</dbReference>
<gene>
    <name evidence="6" type="ORF">DFR42_103156</name>
</gene>
<dbReference type="RefSeq" id="WP_110255163.1">
    <property type="nucleotide sequence ID" value="NZ_QJKB01000003.1"/>
</dbReference>
<dbReference type="InterPro" id="IPR001608">
    <property type="entry name" value="Ala_racemase_N"/>
</dbReference>
<dbReference type="EMBL" id="QJKB01000003">
    <property type="protein sequence ID" value="PXX43888.1"/>
    <property type="molecule type" value="Genomic_DNA"/>
</dbReference>